<evidence type="ECO:0000256" key="1">
    <source>
        <dbReference type="SAM" id="MobiDB-lite"/>
    </source>
</evidence>
<evidence type="ECO:0000313" key="2">
    <source>
        <dbReference type="EMBL" id="PMD36560.1"/>
    </source>
</evidence>
<feature type="compositionally biased region" description="Polar residues" evidence="1">
    <location>
        <begin position="805"/>
        <end position="815"/>
    </location>
</feature>
<feature type="compositionally biased region" description="Polar residues" evidence="1">
    <location>
        <begin position="1107"/>
        <end position="1123"/>
    </location>
</feature>
<feature type="compositionally biased region" description="Low complexity" evidence="1">
    <location>
        <begin position="99"/>
        <end position="158"/>
    </location>
</feature>
<feature type="region of interest" description="Disordered" evidence="1">
    <location>
        <begin position="805"/>
        <end position="895"/>
    </location>
</feature>
<feature type="region of interest" description="Disordered" evidence="1">
    <location>
        <begin position="305"/>
        <end position="352"/>
    </location>
</feature>
<dbReference type="PANTHER" id="PTHR34491">
    <property type="entry name" value="A-TYPE INCLUSION PROTEIN, PUTATIVE-RELATED"/>
    <property type="match status" value="1"/>
</dbReference>
<feature type="compositionally biased region" description="Low complexity" evidence="1">
    <location>
        <begin position="913"/>
        <end position="927"/>
    </location>
</feature>
<feature type="compositionally biased region" description="Low complexity" evidence="1">
    <location>
        <begin position="39"/>
        <end position="78"/>
    </location>
</feature>
<evidence type="ECO:0000313" key="3">
    <source>
        <dbReference type="Proteomes" id="UP000235786"/>
    </source>
</evidence>
<dbReference type="EMBL" id="KZ613950">
    <property type="protein sequence ID" value="PMD36560.1"/>
    <property type="molecule type" value="Genomic_DNA"/>
</dbReference>
<feature type="compositionally biased region" description="Low complexity" evidence="1">
    <location>
        <begin position="1303"/>
        <end position="1321"/>
    </location>
</feature>
<feature type="compositionally biased region" description="Polar residues" evidence="1">
    <location>
        <begin position="86"/>
        <end position="98"/>
    </location>
</feature>
<dbReference type="Proteomes" id="UP000235786">
    <property type="component" value="Unassembled WGS sequence"/>
</dbReference>
<feature type="region of interest" description="Disordered" evidence="1">
    <location>
        <begin position="1055"/>
        <end position="1203"/>
    </location>
</feature>
<dbReference type="PANTHER" id="PTHR34491:SF74">
    <property type="entry name" value="DUF4456 DOMAIN-CONTAINING PROTEIN"/>
    <property type="match status" value="1"/>
</dbReference>
<feature type="compositionally biased region" description="Polar residues" evidence="1">
    <location>
        <begin position="1141"/>
        <end position="1150"/>
    </location>
</feature>
<keyword evidence="3" id="KW-1185">Reference proteome</keyword>
<feature type="region of interest" description="Disordered" evidence="1">
    <location>
        <begin position="1380"/>
        <end position="1404"/>
    </location>
</feature>
<evidence type="ECO:0008006" key="4">
    <source>
        <dbReference type="Google" id="ProtNLM"/>
    </source>
</evidence>
<organism evidence="2 3">
    <name type="scientific">Hyaloscypha variabilis (strain UAMH 11265 / GT02V1 / F)</name>
    <name type="common">Meliniomyces variabilis</name>
    <dbReference type="NCBI Taxonomy" id="1149755"/>
    <lineage>
        <taxon>Eukaryota</taxon>
        <taxon>Fungi</taxon>
        <taxon>Dikarya</taxon>
        <taxon>Ascomycota</taxon>
        <taxon>Pezizomycotina</taxon>
        <taxon>Leotiomycetes</taxon>
        <taxon>Helotiales</taxon>
        <taxon>Hyaloscyphaceae</taxon>
        <taxon>Hyaloscypha</taxon>
        <taxon>Hyaloscypha variabilis</taxon>
    </lineage>
</organism>
<feature type="region of interest" description="Disordered" evidence="1">
    <location>
        <begin position="387"/>
        <end position="406"/>
    </location>
</feature>
<accession>A0A2J6RDF8</accession>
<feature type="region of interest" description="Disordered" evidence="1">
    <location>
        <begin position="1253"/>
        <end position="1339"/>
    </location>
</feature>
<feature type="compositionally biased region" description="Polar residues" evidence="1">
    <location>
        <begin position="249"/>
        <end position="271"/>
    </location>
</feature>
<name>A0A2J6RDF8_HYAVF</name>
<dbReference type="OrthoDB" id="3918840at2759"/>
<feature type="compositionally biased region" description="Low complexity" evidence="1">
    <location>
        <begin position="339"/>
        <end position="352"/>
    </location>
</feature>
<protein>
    <recommendedName>
        <fullName evidence="4">Mediator complex subunit 15 KIX domain-containing protein</fullName>
    </recommendedName>
</protein>
<feature type="compositionally biased region" description="Basic and acidic residues" evidence="1">
    <location>
        <begin position="943"/>
        <end position="955"/>
    </location>
</feature>
<feature type="compositionally biased region" description="Polar residues" evidence="1">
    <location>
        <begin position="1261"/>
        <end position="1302"/>
    </location>
</feature>
<feature type="compositionally biased region" description="Polar residues" evidence="1">
    <location>
        <begin position="186"/>
        <end position="197"/>
    </location>
</feature>
<reference evidence="2 3" key="1">
    <citation type="submission" date="2016-04" db="EMBL/GenBank/DDBJ databases">
        <title>A degradative enzymes factory behind the ericoid mycorrhizal symbiosis.</title>
        <authorList>
            <consortium name="DOE Joint Genome Institute"/>
            <person name="Martino E."/>
            <person name="Morin E."/>
            <person name="Grelet G."/>
            <person name="Kuo A."/>
            <person name="Kohler A."/>
            <person name="Daghino S."/>
            <person name="Barry K."/>
            <person name="Choi C."/>
            <person name="Cichocki N."/>
            <person name="Clum A."/>
            <person name="Copeland A."/>
            <person name="Hainaut M."/>
            <person name="Haridas S."/>
            <person name="Labutti K."/>
            <person name="Lindquist E."/>
            <person name="Lipzen A."/>
            <person name="Khouja H.-R."/>
            <person name="Murat C."/>
            <person name="Ohm R."/>
            <person name="Olson A."/>
            <person name="Spatafora J."/>
            <person name="Veneault-Fourrey C."/>
            <person name="Henrissat B."/>
            <person name="Grigoriev I."/>
            <person name="Martin F."/>
            <person name="Perotto S."/>
        </authorList>
    </citation>
    <scope>NUCLEOTIDE SEQUENCE [LARGE SCALE GENOMIC DNA]</scope>
    <source>
        <strain evidence="2 3">F</strain>
    </source>
</reference>
<sequence>MIQIGIRFEKEIFEKSPNKDQYKHEVQMKLEQLMERRTQNQASMQQSINQQAQAQAQAQAQQAQAQQRMMNQGNMQSQGPRPTPQPAQQSFSHLQHQMQASPLPGQQPQQQAPMGMAHQGLPPNMTPNQQQQFQMSMQNQQNQGQQNVPGRQGNGQQQMSAQDSALVMDLTNRLMGQASEEEKNTTRASLQSRMDPQQFQKYQSQGLDPLFLYYRNQAMHRLRQEKQSRLAQQAQQLAQQTNIPGGAPMQQQRSMNPSPLTGQTQPPTSMAGNGDFGPFINMENLAAQQQQQGVMAQEAGQMVVPASGAPRNGTPQPGVMPGQTMNMNEQRGVANPNPRVQQQQQMLNAQQVQQQRLQQHAAAQQQQQSQVQARLNAQAKAQALALQGQPGGMGNGPMPPQQSPAMGTLNTPLRTPSQQMNPEPPQVNPNAQFGQPLDPRFMQGNQRPQGQGNGFPPGGLTATMFANIGREQQQRLATLPPDKLNEVVHKWHEQRQLQAGRPQIPMQQVPGQVRPGPQVPQPGQFNPQNGTNQFMVPNPGQQAPQNIAAGMNAQQQLILQQQMNAMRQNPMQQRILQQTTGPNEQRTMAQMDILDIPPVFRGHSSMPQGIPPEVKKWGQLKQWVATTPSLGPDMLETMKGLQRLHYQSMLRNRNQAQGQPGQMQPGAPGGQIGMPTVPPGLAAPVAPMGQNPMQMPTGMNVPLPGLRGPTPQDIMTIRNHPSGKMTGATDEQIRNIFMRNQQTQMQQQQQQMTPQQLQQQQQQALMRMQMQQQRRMNQPNGQQLQQPGQLLQNANNGMPATAVMSAQQLQQNKPQPSAELPNANAPNAPRAARPQPAGRSQAQNSSPAGPPKNLKRASSDDVVEIPRPAPQQTQQPKPPNQQARANLSREQVAALDPENRKKYEAMVRAQANQANQANQGANQPTANRAGQPTPEQQAKYRAIQREEEERGKEPLPDIPMDPETKAATEELLKAIVPPMNNVGRVVFRWFMVTLDEGRTRAFFRARLRLAKQFRDGVQMTQLKDTFSVMPKEIESTRHMLNGMVADLSARFPNMKKQEPAKSQPSSTSASQAASQASQSIQAPSVPTPLNAANLQQQQQQLNKIHQRSNSRSSHTPAAPTSAQAPFHFGATSPHGAPSYIGKSTVTQDNLQLPPARKKQKQTAGPGQGTPGSTSSPQVTKAASPDVKRQQVDSKSLLKPSLCCSEPECDRHTIGFDTEEELKRHTQEEHIRPLENPLKYAEENLAAILGLDSHGQPKKAVTSIQDSTKMAASASKQGQTPNVKTETTPAAGTPMNRNGSMNRQSSTANAKSSAQSKAATSKDSPAKPPATQNDSGKQVPQEALAMDSWANATIDPHDLLQSFQPFETGAGGAISDLNVYRSITPNDTPESSKDGVSEPNSDISEGVGLDINVDIFDDNWMPFGPGETDGLFDLNSFNVNSADDFTMFDDDQLIVNLQSWDDMMDQSAFDKPFSFDTSLYSMQAD</sequence>
<proteinExistence type="predicted"/>
<feature type="region of interest" description="Disordered" evidence="1">
    <location>
        <begin position="741"/>
        <end position="785"/>
    </location>
</feature>
<feature type="region of interest" description="Disordered" evidence="1">
    <location>
        <begin position="177"/>
        <end position="197"/>
    </location>
</feature>
<gene>
    <name evidence="2" type="ORF">L207DRAFT_84655</name>
</gene>
<feature type="region of interest" description="Disordered" evidence="1">
    <location>
        <begin position="38"/>
        <end position="161"/>
    </location>
</feature>
<feature type="compositionally biased region" description="Low complexity" evidence="1">
    <location>
        <begin position="1193"/>
        <end position="1203"/>
    </location>
</feature>
<feature type="region of interest" description="Disordered" evidence="1">
    <location>
        <begin position="913"/>
        <end position="961"/>
    </location>
</feature>
<feature type="region of interest" description="Disordered" evidence="1">
    <location>
        <begin position="243"/>
        <end position="279"/>
    </location>
</feature>
<feature type="compositionally biased region" description="Low complexity" evidence="1">
    <location>
        <begin position="821"/>
        <end position="843"/>
    </location>
</feature>
<dbReference type="STRING" id="1149755.A0A2J6RDF8"/>
<feature type="compositionally biased region" description="Low complexity" evidence="1">
    <location>
        <begin position="1062"/>
        <end position="1102"/>
    </location>
</feature>